<feature type="non-terminal residue" evidence="1">
    <location>
        <position position="343"/>
    </location>
</feature>
<organism evidence="1">
    <name type="scientific">marine sediment metagenome</name>
    <dbReference type="NCBI Taxonomy" id="412755"/>
    <lineage>
        <taxon>unclassified sequences</taxon>
        <taxon>metagenomes</taxon>
        <taxon>ecological metagenomes</taxon>
    </lineage>
</organism>
<proteinExistence type="predicted"/>
<evidence type="ECO:0000313" key="1">
    <source>
        <dbReference type="EMBL" id="GAI74544.1"/>
    </source>
</evidence>
<name>X1T3F7_9ZZZZ</name>
<evidence type="ECO:0008006" key="2">
    <source>
        <dbReference type="Google" id="ProtNLM"/>
    </source>
</evidence>
<dbReference type="AlphaFoldDB" id="X1T3F7"/>
<reference evidence="1" key="1">
    <citation type="journal article" date="2014" name="Front. Microbiol.">
        <title>High frequency of phylogenetically diverse reductive dehalogenase-homologous genes in deep subseafloor sedimentary metagenomes.</title>
        <authorList>
            <person name="Kawai M."/>
            <person name="Futagami T."/>
            <person name="Toyoda A."/>
            <person name="Takaki Y."/>
            <person name="Nishi S."/>
            <person name="Hori S."/>
            <person name="Arai W."/>
            <person name="Tsubouchi T."/>
            <person name="Morono Y."/>
            <person name="Uchiyama I."/>
            <person name="Ito T."/>
            <person name="Fujiyama A."/>
            <person name="Inagaki F."/>
            <person name="Takami H."/>
        </authorList>
    </citation>
    <scope>NUCLEOTIDE SEQUENCE</scope>
    <source>
        <strain evidence="1">Expedition CK06-06</strain>
    </source>
</reference>
<accession>X1T3F7</accession>
<dbReference type="EMBL" id="BARW01007648">
    <property type="protein sequence ID" value="GAI74544.1"/>
    <property type="molecule type" value="Genomic_DNA"/>
</dbReference>
<sequence>MDRDKVLRVKYLYPGLDSVYIFDASGNNYRDWPKYFRIVYGVVLADIDNNGYIDIVAVSKDSIKAYFNNHGNITLGWCAEVPDNYEFTGLPAIGYIQLAVIPVLDVVMTARKSYGTSSNLKILAYDCNGVLIHEWQSSEKQSGWTSGTPSIENVLSSGADEVVISYGYPNRTEIFNAESALPQKVFNYGARRVTPALTDINNDNHPDILAPDISNGILHAYDAYHDNPIWDTDPIQGYYNYSSPAVGNISWRYPDEVEITYICTKGSDAKLRLVDRLLGRDVEHWPLDIDDQVWKSSPALAFLQGHSDPYLDIIFGARDCVLYGVNSDQEPIYPFPLLLFGKP</sequence>
<protein>
    <recommendedName>
        <fullName evidence="2">VCBS repeat-containing protein</fullName>
    </recommendedName>
</protein>
<comment type="caution">
    <text evidence="1">The sequence shown here is derived from an EMBL/GenBank/DDBJ whole genome shotgun (WGS) entry which is preliminary data.</text>
</comment>
<dbReference type="InterPro" id="IPR028994">
    <property type="entry name" value="Integrin_alpha_N"/>
</dbReference>
<gene>
    <name evidence="1" type="ORF">S12H4_15863</name>
</gene>
<dbReference type="SUPFAM" id="SSF69318">
    <property type="entry name" value="Integrin alpha N-terminal domain"/>
    <property type="match status" value="1"/>
</dbReference>